<reference evidence="1 2" key="1">
    <citation type="journal article" date="2022" name="Nat. Plants">
        <title>Genomes of leafy and leafless Platanthera orchids illuminate the evolution of mycoheterotrophy.</title>
        <authorList>
            <person name="Li M.H."/>
            <person name="Liu K.W."/>
            <person name="Li Z."/>
            <person name="Lu H.C."/>
            <person name="Ye Q.L."/>
            <person name="Zhang D."/>
            <person name="Wang J.Y."/>
            <person name="Li Y.F."/>
            <person name="Zhong Z.M."/>
            <person name="Liu X."/>
            <person name="Yu X."/>
            <person name="Liu D.K."/>
            <person name="Tu X.D."/>
            <person name="Liu B."/>
            <person name="Hao Y."/>
            <person name="Liao X.Y."/>
            <person name="Jiang Y.T."/>
            <person name="Sun W.H."/>
            <person name="Chen J."/>
            <person name="Chen Y.Q."/>
            <person name="Ai Y."/>
            <person name="Zhai J.W."/>
            <person name="Wu S.S."/>
            <person name="Zhou Z."/>
            <person name="Hsiao Y.Y."/>
            <person name="Wu W.L."/>
            <person name="Chen Y.Y."/>
            <person name="Lin Y.F."/>
            <person name="Hsu J.L."/>
            <person name="Li C.Y."/>
            <person name="Wang Z.W."/>
            <person name="Zhao X."/>
            <person name="Zhong W.Y."/>
            <person name="Ma X.K."/>
            <person name="Ma L."/>
            <person name="Huang J."/>
            <person name="Chen G.Z."/>
            <person name="Huang M.Z."/>
            <person name="Huang L."/>
            <person name="Peng D.H."/>
            <person name="Luo Y.B."/>
            <person name="Zou S.Q."/>
            <person name="Chen S.P."/>
            <person name="Lan S."/>
            <person name="Tsai W.C."/>
            <person name="Van de Peer Y."/>
            <person name="Liu Z.J."/>
        </authorList>
    </citation>
    <scope>NUCLEOTIDE SEQUENCE [LARGE SCALE GENOMIC DNA]</scope>
    <source>
        <strain evidence="1">Lor287</strain>
    </source>
</reference>
<proteinExistence type="predicted"/>
<protein>
    <submittedName>
        <fullName evidence="1">Uncharacterized protein</fullName>
    </submittedName>
</protein>
<evidence type="ECO:0000313" key="2">
    <source>
        <dbReference type="Proteomes" id="UP001418222"/>
    </source>
</evidence>
<gene>
    <name evidence="1" type="ORF">KSP39_PZI000881</name>
</gene>
<dbReference type="AlphaFoldDB" id="A0AAP0GFE3"/>
<organism evidence="1 2">
    <name type="scientific">Platanthera zijinensis</name>
    <dbReference type="NCBI Taxonomy" id="2320716"/>
    <lineage>
        <taxon>Eukaryota</taxon>
        <taxon>Viridiplantae</taxon>
        <taxon>Streptophyta</taxon>
        <taxon>Embryophyta</taxon>
        <taxon>Tracheophyta</taxon>
        <taxon>Spermatophyta</taxon>
        <taxon>Magnoliopsida</taxon>
        <taxon>Liliopsida</taxon>
        <taxon>Asparagales</taxon>
        <taxon>Orchidaceae</taxon>
        <taxon>Orchidoideae</taxon>
        <taxon>Orchideae</taxon>
        <taxon>Orchidinae</taxon>
        <taxon>Platanthera</taxon>
    </lineage>
</organism>
<dbReference type="EMBL" id="JBBWWQ010000001">
    <property type="protein sequence ID" value="KAK8957078.1"/>
    <property type="molecule type" value="Genomic_DNA"/>
</dbReference>
<sequence>MRFFPIGHASSRSARLLADTHTAGKSGQRESTVDLAPVKHIPFSLTLGHYRSRELRGPRRERRHEYQYLSSSIYRVRGDGVWATFPRQEEAVRFSRTHTNNEKMISGVLDLIDPDRECGDFFLRRNCSRNLKSQPLLRAAVHSDPLPSPVKCF</sequence>
<dbReference type="Proteomes" id="UP001418222">
    <property type="component" value="Unassembled WGS sequence"/>
</dbReference>
<accession>A0AAP0GFE3</accession>
<comment type="caution">
    <text evidence="1">The sequence shown here is derived from an EMBL/GenBank/DDBJ whole genome shotgun (WGS) entry which is preliminary data.</text>
</comment>
<keyword evidence="2" id="KW-1185">Reference proteome</keyword>
<evidence type="ECO:0000313" key="1">
    <source>
        <dbReference type="EMBL" id="KAK8957078.1"/>
    </source>
</evidence>
<name>A0AAP0GFE3_9ASPA</name>